<feature type="region of interest" description="Disordered" evidence="6">
    <location>
        <begin position="247"/>
        <end position="305"/>
    </location>
</feature>
<dbReference type="STRING" id="205917.A0A4Y9YWC2"/>
<evidence type="ECO:0000256" key="6">
    <source>
        <dbReference type="SAM" id="MobiDB-lite"/>
    </source>
</evidence>
<comment type="function">
    <text evidence="5">Exoribonuclease involved in ribosome biosynthesis. Involved in the processing of ITS1, the internal transcribed spacer localized between the 18S and 5.8S rRNAs.</text>
</comment>
<feature type="compositionally biased region" description="Low complexity" evidence="6">
    <location>
        <begin position="285"/>
        <end position="299"/>
    </location>
</feature>
<dbReference type="PANTHER" id="PTHR12801:SF45">
    <property type="entry name" value="RNA EXONUCLEASE 4"/>
    <property type="match status" value="1"/>
</dbReference>
<sequence>MLSASGLTPGTLHATLCSATFDALADLSTVKNQSTMILSTSRKQEAHDASRFLAVHSQTVMTGPAADVPMVARVSITDYRGNVVLDTFVKPRYYGPLSHWVLSFKAFLSHPVADYRSLVTGLDAHHLEKAPDFTAVQRRVATLLHGRIIVGYSLWNFLSVIGVPHPAADTRDVALFLPFRQSLGCRGVLPLAVLVNKLMGRNIGHNYEHPLENARASLDLFRSSEHIWENAIASDVQHLTRANTIPTFASAPPTTHTSSAFPGIHTPKMSINMASDHPQNHMNMSQPSSRPSTSHQHSSYNAGQKRPASFYEELSYASTPFNDSNSWYYPSKGHDSEDDDAPAGSLMGNWRRKTLKGARWMRKGKLAAWGPGIDEWEAEDRARKRLKLLLPPEKRSPSPPTLPHLRSPSPPLTAPYPVPDSQHLNYASFVMDGAVTHSFRSHLLEDLERATNGLIEGEASMKRAFGRLWQVLSEDPDRQPHGGTVVPKREIVDEETELEDERERRYARAPDLTPPAHKLFIVSYANGGPPVFEPSHFSHPEMQLETLDKSLATIRELQDDGREYVERLEEIREGLGEIKAQRDAVWKMVRTNAVKELQNMAMDAAI</sequence>
<keyword evidence="3" id="KW-0378">Hydrolase</keyword>
<evidence type="ECO:0000256" key="2">
    <source>
        <dbReference type="ARBA" id="ARBA00022722"/>
    </source>
</evidence>
<dbReference type="GO" id="GO:0006364">
    <property type="term" value="P:rRNA processing"/>
    <property type="evidence" value="ECO:0007669"/>
    <property type="project" value="UniProtKB-KW"/>
</dbReference>
<dbReference type="GO" id="GO:0005634">
    <property type="term" value="C:nucleus"/>
    <property type="evidence" value="ECO:0007669"/>
    <property type="project" value="TreeGrafter"/>
</dbReference>
<keyword evidence="4" id="KW-0269">Exonuclease</keyword>
<dbReference type="OrthoDB" id="8191639at2759"/>
<accession>A0A4Y9YWC2</accession>
<dbReference type="SMART" id="SM00479">
    <property type="entry name" value="EXOIII"/>
    <property type="match status" value="1"/>
</dbReference>
<evidence type="ECO:0000313" key="8">
    <source>
        <dbReference type="EMBL" id="TFY66050.1"/>
    </source>
</evidence>
<keyword evidence="9" id="KW-1185">Reference proteome</keyword>
<feature type="compositionally biased region" description="Pro residues" evidence="6">
    <location>
        <begin position="397"/>
        <end position="418"/>
    </location>
</feature>
<reference evidence="8 9" key="1">
    <citation type="submission" date="2019-02" db="EMBL/GenBank/DDBJ databases">
        <title>Genome sequencing of the rare red list fungi Dentipellis fragilis.</title>
        <authorList>
            <person name="Buettner E."/>
            <person name="Kellner H."/>
        </authorList>
    </citation>
    <scope>NUCLEOTIDE SEQUENCE [LARGE SCALE GENOMIC DNA]</scope>
    <source>
        <strain evidence="8 9">DSM 105465</strain>
    </source>
</reference>
<dbReference type="AlphaFoldDB" id="A0A4Y9YWC2"/>
<gene>
    <name evidence="8" type="ORF">EVG20_g5039</name>
</gene>
<feature type="region of interest" description="Disordered" evidence="6">
    <location>
        <begin position="389"/>
        <end position="418"/>
    </location>
</feature>
<dbReference type="InterPro" id="IPR047021">
    <property type="entry name" value="REXO1/3/4-like"/>
</dbReference>
<dbReference type="PANTHER" id="PTHR12801">
    <property type="entry name" value="RNA EXONUCLEASE REXO1 / RECO3 FAMILY MEMBER-RELATED"/>
    <property type="match status" value="1"/>
</dbReference>
<dbReference type="Proteomes" id="UP000298327">
    <property type="component" value="Unassembled WGS sequence"/>
</dbReference>
<protein>
    <recommendedName>
        <fullName evidence="7">Exonuclease domain-containing protein</fullName>
    </recommendedName>
</protein>
<dbReference type="GO" id="GO:0003676">
    <property type="term" value="F:nucleic acid binding"/>
    <property type="evidence" value="ECO:0007669"/>
    <property type="project" value="InterPro"/>
</dbReference>
<evidence type="ECO:0000256" key="5">
    <source>
        <dbReference type="ARBA" id="ARBA00025599"/>
    </source>
</evidence>
<feature type="domain" description="Exonuclease" evidence="7">
    <location>
        <begin position="51"/>
        <end position="230"/>
    </location>
</feature>
<dbReference type="SUPFAM" id="SSF53098">
    <property type="entry name" value="Ribonuclease H-like"/>
    <property type="match status" value="1"/>
</dbReference>
<dbReference type="Gene3D" id="3.30.420.10">
    <property type="entry name" value="Ribonuclease H-like superfamily/Ribonuclease H"/>
    <property type="match status" value="1"/>
</dbReference>
<dbReference type="EMBL" id="SEOQ01000282">
    <property type="protein sequence ID" value="TFY66050.1"/>
    <property type="molecule type" value="Genomic_DNA"/>
</dbReference>
<keyword evidence="2" id="KW-0540">Nuclease</keyword>
<dbReference type="InterPro" id="IPR013520">
    <property type="entry name" value="Ribonucl_H"/>
</dbReference>
<feature type="compositionally biased region" description="Polar residues" evidence="6">
    <location>
        <begin position="247"/>
        <end position="260"/>
    </location>
</feature>
<evidence type="ECO:0000256" key="3">
    <source>
        <dbReference type="ARBA" id="ARBA00022801"/>
    </source>
</evidence>
<name>A0A4Y9YWC2_9AGAM</name>
<evidence type="ECO:0000313" key="9">
    <source>
        <dbReference type="Proteomes" id="UP000298327"/>
    </source>
</evidence>
<comment type="caution">
    <text evidence="8">The sequence shown here is derived from an EMBL/GenBank/DDBJ whole genome shotgun (WGS) entry which is preliminary data.</text>
</comment>
<dbReference type="InterPro" id="IPR036397">
    <property type="entry name" value="RNaseH_sf"/>
</dbReference>
<evidence type="ECO:0000256" key="1">
    <source>
        <dbReference type="ARBA" id="ARBA00022552"/>
    </source>
</evidence>
<dbReference type="GO" id="GO:0004527">
    <property type="term" value="F:exonuclease activity"/>
    <property type="evidence" value="ECO:0007669"/>
    <property type="project" value="UniProtKB-KW"/>
</dbReference>
<organism evidence="8 9">
    <name type="scientific">Dentipellis fragilis</name>
    <dbReference type="NCBI Taxonomy" id="205917"/>
    <lineage>
        <taxon>Eukaryota</taxon>
        <taxon>Fungi</taxon>
        <taxon>Dikarya</taxon>
        <taxon>Basidiomycota</taxon>
        <taxon>Agaricomycotina</taxon>
        <taxon>Agaricomycetes</taxon>
        <taxon>Russulales</taxon>
        <taxon>Hericiaceae</taxon>
        <taxon>Dentipellis</taxon>
    </lineage>
</organism>
<dbReference type="InterPro" id="IPR012337">
    <property type="entry name" value="RNaseH-like_sf"/>
</dbReference>
<keyword evidence="1" id="KW-0698">rRNA processing</keyword>
<evidence type="ECO:0000256" key="4">
    <source>
        <dbReference type="ARBA" id="ARBA00022839"/>
    </source>
</evidence>
<proteinExistence type="predicted"/>
<evidence type="ECO:0000259" key="7">
    <source>
        <dbReference type="SMART" id="SM00479"/>
    </source>
</evidence>